<dbReference type="RefSeq" id="WP_246650765.1">
    <property type="nucleotide sequence ID" value="NZ_JAHKRM010000004.1"/>
</dbReference>
<comment type="caution">
    <text evidence="1">The sequence shown here is derived from an EMBL/GenBank/DDBJ whole genome shotgun (WGS) entry which is preliminary data.</text>
</comment>
<proteinExistence type="predicted"/>
<evidence type="ECO:0000313" key="1">
    <source>
        <dbReference type="EMBL" id="MFD1544079.1"/>
    </source>
</evidence>
<dbReference type="Proteomes" id="UP001597097">
    <property type="component" value="Unassembled WGS sequence"/>
</dbReference>
<protein>
    <recommendedName>
        <fullName evidence="3">HEAT repeat domain-containing protein</fullName>
    </recommendedName>
</protein>
<evidence type="ECO:0000313" key="2">
    <source>
        <dbReference type="Proteomes" id="UP001597097"/>
    </source>
</evidence>
<name>A0ABW4GNU4_9ACTN</name>
<sequence>MMHELTRLSAAQRQQIVDEFVEGTFAGLDLDGDAGIVAEWMRELPDEPAPGQVGAWVELAGLTTDTAFRRRLRDIALAAPQPTPGRDLRAAALEHVRPALADEVAPESAEGLRILDRIVDGPQRGPELLAWLETVADARVERYWELIATLNGRETAPPAVPALQWLIAALRAHSRTAEVSGCREGA</sequence>
<accession>A0ABW4GNU4</accession>
<evidence type="ECO:0008006" key="3">
    <source>
        <dbReference type="Google" id="ProtNLM"/>
    </source>
</evidence>
<gene>
    <name evidence="1" type="ORF">ACFSJ0_44045</name>
</gene>
<dbReference type="EMBL" id="JBHUCM010000043">
    <property type="protein sequence ID" value="MFD1544079.1"/>
    <property type="molecule type" value="Genomic_DNA"/>
</dbReference>
<keyword evidence="2" id="KW-1185">Reference proteome</keyword>
<reference evidence="2" key="1">
    <citation type="journal article" date="2019" name="Int. J. Syst. Evol. Microbiol.">
        <title>The Global Catalogue of Microorganisms (GCM) 10K type strain sequencing project: providing services to taxonomists for standard genome sequencing and annotation.</title>
        <authorList>
            <consortium name="The Broad Institute Genomics Platform"/>
            <consortium name="The Broad Institute Genome Sequencing Center for Infectious Disease"/>
            <person name="Wu L."/>
            <person name="Ma J."/>
        </authorList>
    </citation>
    <scope>NUCLEOTIDE SEQUENCE [LARGE SCALE GENOMIC DNA]</scope>
    <source>
        <strain evidence="2">CGMCC 1.15399</strain>
    </source>
</reference>
<organism evidence="1 2">
    <name type="scientific">Nonomuraea guangzhouensis</name>
    <dbReference type="NCBI Taxonomy" id="1291555"/>
    <lineage>
        <taxon>Bacteria</taxon>
        <taxon>Bacillati</taxon>
        <taxon>Actinomycetota</taxon>
        <taxon>Actinomycetes</taxon>
        <taxon>Streptosporangiales</taxon>
        <taxon>Streptosporangiaceae</taxon>
        <taxon>Nonomuraea</taxon>
    </lineage>
</organism>